<comment type="caution">
    <text evidence="1">The sequence shown here is derived from an EMBL/GenBank/DDBJ whole genome shotgun (WGS) entry which is preliminary data.</text>
</comment>
<sequence length="185" mass="21257">MSETEYALGAHCGITFAGIKAASLVRLKKECGDCIKKYARHFGERGFVFVVLKEYARHILLYIYNREKIQEILSDHEVKSFLNGEGYVYTNACQAVEILKSRMSGSFFPHEIGVFLNYPVEDVRAFIAHPNEGVKLTGYWKVYEGEDEKRRLFERYERCTRKILQRMSVGCSLESIFCKNTGANA</sequence>
<dbReference type="Pfam" id="PF12672">
    <property type="entry name" value="DUF3793"/>
    <property type="match status" value="1"/>
</dbReference>
<accession>A0A9D1E7E3</accession>
<gene>
    <name evidence="1" type="ORF">IAB94_05440</name>
</gene>
<reference evidence="1" key="2">
    <citation type="journal article" date="2021" name="PeerJ">
        <title>Extensive microbial diversity within the chicken gut microbiome revealed by metagenomics and culture.</title>
        <authorList>
            <person name="Gilroy R."/>
            <person name="Ravi A."/>
            <person name="Getino M."/>
            <person name="Pursley I."/>
            <person name="Horton D.L."/>
            <person name="Alikhan N.F."/>
            <person name="Baker D."/>
            <person name="Gharbi K."/>
            <person name="Hall N."/>
            <person name="Watson M."/>
            <person name="Adriaenssens E.M."/>
            <person name="Foster-Nyarko E."/>
            <person name="Jarju S."/>
            <person name="Secka A."/>
            <person name="Antonio M."/>
            <person name="Oren A."/>
            <person name="Chaudhuri R.R."/>
            <person name="La Ragione R."/>
            <person name="Hildebrand F."/>
            <person name="Pallen M.J."/>
        </authorList>
    </citation>
    <scope>NUCLEOTIDE SEQUENCE</scope>
    <source>
        <strain evidence="1">ChiW16-3235</strain>
    </source>
</reference>
<organism evidence="1 2">
    <name type="scientific">Candidatus Coproplasma avicola</name>
    <dbReference type="NCBI Taxonomy" id="2840744"/>
    <lineage>
        <taxon>Bacteria</taxon>
        <taxon>Bacillati</taxon>
        <taxon>Bacillota</taxon>
        <taxon>Clostridia</taxon>
        <taxon>Eubacteriales</taxon>
        <taxon>Candidatus Coproplasma</taxon>
    </lineage>
</organism>
<dbReference type="InterPro" id="IPR024523">
    <property type="entry name" value="DUF3793"/>
</dbReference>
<evidence type="ECO:0000313" key="1">
    <source>
        <dbReference type="EMBL" id="HIR67469.1"/>
    </source>
</evidence>
<reference evidence="1" key="1">
    <citation type="submission" date="2020-10" db="EMBL/GenBank/DDBJ databases">
        <authorList>
            <person name="Gilroy R."/>
        </authorList>
    </citation>
    <scope>NUCLEOTIDE SEQUENCE</scope>
    <source>
        <strain evidence="1">ChiW16-3235</strain>
    </source>
</reference>
<dbReference type="EMBL" id="DVHK01000111">
    <property type="protein sequence ID" value="HIR67469.1"/>
    <property type="molecule type" value="Genomic_DNA"/>
</dbReference>
<dbReference type="Proteomes" id="UP000823913">
    <property type="component" value="Unassembled WGS sequence"/>
</dbReference>
<protein>
    <submittedName>
        <fullName evidence="1">DUF3793 family protein</fullName>
    </submittedName>
</protein>
<proteinExistence type="predicted"/>
<dbReference type="AlphaFoldDB" id="A0A9D1E7E3"/>
<name>A0A9D1E7E3_9FIRM</name>
<evidence type="ECO:0000313" key="2">
    <source>
        <dbReference type="Proteomes" id="UP000823913"/>
    </source>
</evidence>